<evidence type="ECO:0000256" key="10">
    <source>
        <dbReference type="RuleBase" id="RU361137"/>
    </source>
</evidence>
<keyword evidence="9" id="KW-0809">Transit peptide</keyword>
<dbReference type="InterPro" id="IPR024298">
    <property type="entry name" value="Sec16_Sec23-bd"/>
</dbReference>
<dbReference type="FunFam" id="3.30.559.10:FF:000003">
    <property type="entry name" value="Acetyltransferase component of pyruvate dehydrogenase complex"/>
    <property type="match status" value="1"/>
</dbReference>
<dbReference type="GO" id="GO:0016192">
    <property type="term" value="P:vesicle-mediated transport"/>
    <property type="evidence" value="ECO:0007669"/>
    <property type="project" value="UniProtKB-KW"/>
</dbReference>
<keyword evidence="7 11" id="KW-0256">Endoplasmic reticulum</keyword>
<comment type="catalytic activity">
    <reaction evidence="10">
        <text>N(6)-[(R)-dihydrolipoyl]-L-lysyl-[protein] + acetyl-CoA = N(6)-[(R)-S(8)-acetyldihydrolipoyl]-L-lysyl-[protein] + CoA</text>
        <dbReference type="Rhea" id="RHEA:17017"/>
        <dbReference type="Rhea" id="RHEA-COMP:10475"/>
        <dbReference type="Rhea" id="RHEA-COMP:10478"/>
        <dbReference type="ChEBI" id="CHEBI:57287"/>
        <dbReference type="ChEBI" id="CHEBI:57288"/>
        <dbReference type="ChEBI" id="CHEBI:83100"/>
        <dbReference type="ChEBI" id="CHEBI:83111"/>
        <dbReference type="EC" id="2.3.1.12"/>
    </reaction>
</comment>
<dbReference type="InterPro" id="IPR003016">
    <property type="entry name" value="2-oxoA_DH_lipoyl-BS"/>
</dbReference>
<keyword evidence="11" id="KW-0333">Golgi apparatus</keyword>
<keyword evidence="8 11" id="KW-0931">ER-Golgi transport</keyword>
<dbReference type="STRING" id="4540.A0A3L6RUB9"/>
<accession>A0A3L6RUB9</accession>
<keyword evidence="5 10" id="KW-0808">Transferase</keyword>
<comment type="caution">
    <text evidence="15">The sequence shown here is derived from an EMBL/GenBank/DDBJ whole genome shotgun (WGS) entry which is preliminary data.</text>
</comment>
<dbReference type="GO" id="GO:0070973">
    <property type="term" value="P:protein localization to endoplasmic reticulum exit site"/>
    <property type="evidence" value="ECO:0007669"/>
    <property type="project" value="TreeGrafter"/>
</dbReference>
<dbReference type="Gene3D" id="3.30.559.10">
    <property type="entry name" value="Chloramphenicol acetyltransferase-like domain"/>
    <property type="match status" value="1"/>
</dbReference>
<evidence type="ECO:0000256" key="7">
    <source>
        <dbReference type="ARBA" id="ARBA00022824"/>
    </source>
</evidence>
<feature type="domain" description="Peripheral subunit-binding (PSBD)" evidence="14">
    <location>
        <begin position="1556"/>
        <end position="1593"/>
    </location>
</feature>
<feature type="region of interest" description="Disordered" evidence="12">
    <location>
        <begin position="1064"/>
        <end position="1109"/>
    </location>
</feature>
<feature type="region of interest" description="Disordered" evidence="12">
    <location>
        <begin position="140"/>
        <end position="164"/>
    </location>
</feature>
<comment type="function">
    <text evidence="10">The pyruvate dehydrogenase complex catalyzes the overall conversion of pyruvate to acetyl-CoA and CO(2).</text>
</comment>
<dbReference type="Pfam" id="PF02817">
    <property type="entry name" value="E3_binding"/>
    <property type="match status" value="1"/>
</dbReference>
<dbReference type="Pfam" id="PF00364">
    <property type="entry name" value="Biotin_lipoyl"/>
    <property type="match status" value="1"/>
</dbReference>
<dbReference type="Pfam" id="PF00198">
    <property type="entry name" value="2-oxoacid_dh"/>
    <property type="match status" value="1"/>
</dbReference>
<dbReference type="Gene3D" id="4.10.320.10">
    <property type="entry name" value="E3-binding domain"/>
    <property type="match status" value="1"/>
</dbReference>
<dbReference type="PANTHER" id="PTHR13402:SF6">
    <property type="entry name" value="SECRETORY 16, ISOFORM I"/>
    <property type="match status" value="1"/>
</dbReference>
<feature type="compositionally biased region" description="Basic and acidic residues" evidence="12">
    <location>
        <begin position="1528"/>
        <end position="1547"/>
    </location>
</feature>
<dbReference type="GO" id="GO:0015031">
    <property type="term" value="P:protein transport"/>
    <property type="evidence" value="ECO:0007669"/>
    <property type="project" value="UniProtKB-KW"/>
</dbReference>
<organism evidence="15 16">
    <name type="scientific">Panicum miliaceum</name>
    <name type="common">Proso millet</name>
    <name type="synonym">Broomcorn millet</name>
    <dbReference type="NCBI Taxonomy" id="4540"/>
    <lineage>
        <taxon>Eukaryota</taxon>
        <taxon>Viridiplantae</taxon>
        <taxon>Streptophyta</taxon>
        <taxon>Embryophyta</taxon>
        <taxon>Tracheophyta</taxon>
        <taxon>Spermatophyta</taxon>
        <taxon>Magnoliopsida</taxon>
        <taxon>Liliopsida</taxon>
        <taxon>Poales</taxon>
        <taxon>Poaceae</taxon>
        <taxon>PACMAD clade</taxon>
        <taxon>Panicoideae</taxon>
        <taxon>Panicodae</taxon>
        <taxon>Paniceae</taxon>
        <taxon>Panicinae</taxon>
        <taxon>Panicum</taxon>
        <taxon>Panicum sect. Panicum</taxon>
    </lineage>
</organism>
<evidence type="ECO:0000256" key="4">
    <source>
        <dbReference type="ARBA" id="ARBA00022448"/>
    </source>
</evidence>
<evidence type="ECO:0000313" key="16">
    <source>
        <dbReference type="Proteomes" id="UP000275267"/>
    </source>
</evidence>
<evidence type="ECO:0000256" key="5">
    <source>
        <dbReference type="ARBA" id="ARBA00022679"/>
    </source>
</evidence>
<dbReference type="Pfam" id="PF12932">
    <property type="entry name" value="Sec16"/>
    <property type="match status" value="1"/>
</dbReference>
<dbReference type="FunFam" id="2.40.50.100:FF:000010">
    <property type="entry name" value="Acetyltransferase component of pyruvate dehydrogenase complex"/>
    <property type="match status" value="1"/>
</dbReference>
<evidence type="ECO:0000259" key="14">
    <source>
        <dbReference type="PROSITE" id="PS51826"/>
    </source>
</evidence>
<dbReference type="PROSITE" id="PS51826">
    <property type="entry name" value="PSBD"/>
    <property type="match status" value="1"/>
</dbReference>
<dbReference type="GO" id="GO:0005739">
    <property type="term" value="C:mitochondrion"/>
    <property type="evidence" value="ECO:0007669"/>
    <property type="project" value="UniProtKB-SubCell"/>
</dbReference>
<comment type="cofactor">
    <cofactor evidence="10">
        <name>(R)-lipoate</name>
        <dbReference type="ChEBI" id="CHEBI:83088"/>
    </cofactor>
    <text evidence="10">Binds 1 lipoyl cofactor covalently.</text>
</comment>
<dbReference type="Proteomes" id="UP000275267">
    <property type="component" value="Unassembled WGS sequence"/>
</dbReference>
<dbReference type="OrthoDB" id="8918678at2759"/>
<dbReference type="InterPro" id="IPR000089">
    <property type="entry name" value="Biotin_lipoyl"/>
</dbReference>
<name>A0A3L6RUB9_PANMI</name>
<keyword evidence="16" id="KW-1185">Reference proteome</keyword>
<dbReference type="PROSITE" id="PS50968">
    <property type="entry name" value="BIOTINYL_LIPOYL"/>
    <property type="match status" value="1"/>
</dbReference>
<evidence type="ECO:0000256" key="12">
    <source>
        <dbReference type="SAM" id="MobiDB-lite"/>
    </source>
</evidence>
<evidence type="ECO:0000256" key="9">
    <source>
        <dbReference type="ARBA" id="ARBA00022946"/>
    </source>
</evidence>
<gene>
    <name evidence="15" type="ORF">C2845_PM11G11590</name>
</gene>
<reference evidence="16" key="1">
    <citation type="journal article" date="2019" name="Nat. Commun.">
        <title>The genome of broomcorn millet.</title>
        <authorList>
            <person name="Zou C."/>
            <person name="Miki D."/>
            <person name="Li D."/>
            <person name="Tang Q."/>
            <person name="Xiao L."/>
            <person name="Rajput S."/>
            <person name="Deng P."/>
            <person name="Jia W."/>
            <person name="Huang R."/>
            <person name="Zhang M."/>
            <person name="Sun Y."/>
            <person name="Hu J."/>
            <person name="Fu X."/>
            <person name="Schnable P.S."/>
            <person name="Li F."/>
            <person name="Zhang H."/>
            <person name="Feng B."/>
            <person name="Zhu X."/>
            <person name="Liu R."/>
            <person name="Schnable J.C."/>
            <person name="Zhu J.-K."/>
            <person name="Zhang H."/>
        </authorList>
    </citation>
    <scope>NUCLEOTIDE SEQUENCE [LARGE SCALE GENOMIC DNA]</scope>
</reference>
<feature type="domain" description="Lipoyl-binding" evidence="13">
    <location>
        <begin position="1416"/>
        <end position="1492"/>
    </location>
</feature>
<feature type="compositionally biased region" description="Low complexity" evidence="12">
    <location>
        <begin position="1091"/>
        <end position="1108"/>
    </location>
</feature>
<dbReference type="GO" id="GO:0000139">
    <property type="term" value="C:Golgi membrane"/>
    <property type="evidence" value="ECO:0007669"/>
    <property type="project" value="UniProtKB-SubCell"/>
</dbReference>
<dbReference type="GO" id="GO:0012507">
    <property type="term" value="C:ER to Golgi transport vesicle membrane"/>
    <property type="evidence" value="ECO:0007669"/>
    <property type="project" value="TreeGrafter"/>
</dbReference>
<comment type="subcellular location">
    <subcellularLocation>
        <location evidence="1">Endoplasmic reticulum</location>
    </subcellularLocation>
    <subcellularLocation>
        <location evidence="11">Golgi apparatus membrane</location>
    </subcellularLocation>
    <subcellularLocation>
        <location evidence="10">Mitochondrion</location>
    </subcellularLocation>
</comment>
<dbReference type="InterPro" id="IPR023213">
    <property type="entry name" value="CAT-like_dom_sf"/>
</dbReference>
<dbReference type="GO" id="GO:0007030">
    <property type="term" value="P:Golgi organization"/>
    <property type="evidence" value="ECO:0007669"/>
    <property type="project" value="TreeGrafter"/>
</dbReference>
<evidence type="ECO:0000256" key="2">
    <source>
        <dbReference type="ARBA" id="ARBA00005927"/>
    </source>
</evidence>
<sequence length="1839" mass="197140">MASSFGPDDQTDADFFDKLVDDDAPANGHSALARDVTDISLADDDPPTLPPATETAPPEGGSPGSAKAGAGVHTTVKQVQWASFGGGPDDGADPFAELSGGAGDDSFFGTQTLETSVGTSDRDFFGGNQSLAAPVTDQDFIGGTSSSNQNVDSQLERTGSGAVDSTDPKYLEAMYPGWKYDEATQQWYQVDTSNTIGNAALLVDNSSQNLQQQLDASYLQNSAHTGLETIAEEGTATAAVSSWGQGGASEYPPNMFFYAEYPGWYFDTNTQQWHSLESYQQAGTASTVQTGANDSAVATSGGTGYNAKQTEDLAVHNQVTQHNSFTNSFAPQSQRQMTGAFGNTMQSESATDNSLTSSFYGFDQHTNAETSSSSTSQQVGFNTAETVTDHYGAHKGFESSPQSGYSSSGSQQSSYKAFEPSTGYHAGYKAFEPSMGRQTSHNVFEQSAGHQPNYLGFDTSANHQGYGDVNGAVDTQGFAPMQSTYHGQNQASANPQGHLSNSYLGTENSMNFNQQQFLVANTSNLQFGHSHDGRSSAGRPPHALIAFGFGGKLIVMKETSSMTTSFNSGNQGNSSGTVSVLNLSEVVFDKVDPSSITNGSTLGYFNALCRQPVPGPLVGGSAASKDVNKWLDEMIAWYEASSTELQRGDTRKLLISLLKILCQHYGKLRSPFGANPQEETDGPEMAVTKLFSSFKRSSVHMGDYGSIVHCMKNIPSEGQMQAVAQEVQNLLVSGRRKEALQCAQGGQLWGPAIILALQLGDQFYVDTVKRMAHSHFVSGSPLRTLCLLIAGQPADVFNVENNVNSGYGASHQPMEPGPNGMLDDWEENLAIITANRTKGDDLVITHLGDCLWKEKIEVAAAHSCYLVAELNIESYSESARLCLIGADHLKCPRTFASPEAIQRTEVYEYAKVLGNSQYILLPFQPYKLIYAYMLAEVGKISDSLRYCQASLKVLKASSRAPELEAWKQLFSSLEERIRTHQQGGYGTNLAPAKLVGKIFTSLDKSISRMMGTPSAPLPPLPHGSVSDRESHAAPPAAKFVNSQSVMAMSSLMPSASMQSMTEIADNSGGAGRKIAHNRSVSEPDFGRTSKQGAGSDGTQSSASGSGSSRFGWLGSTLQKTMGFVSKSHRQAKLGDQNKFYYDEKLKRWVEEGAAVPAEEPPLPPPPTKPSFPNGMPDHKLNGPMSGSHAPNGVTEWKPSNSSEQGLGMPPIPPSQNQFSARGRMGVRSRYVDTFNKSGASGAVPLYSKPAAPSVTSPAGAKFFMPTAPASDQMVPHQAAEIHSETIHRDEREKGKSWVALVYRIGEEQACSSLRSLQNAVDCERSSLVRYFSSSSGSFIVKENGVGKRTGGTRLSKHSQPAKELETFSVGVNRSYTWTRPSNSRIPSAVSGLNGSFSCGQVASARPFSSSADLPPHQEIGMPSLSPTMTEGNIAKWLKKEGDKVSPGEVLCEVETDKATVEMECMEDGYLAKIIHGDGAKEIKVGEIIAVTVEEEGDIEKFKDYKPSSSAEPVAPTESKAQPEPSPPKVEEKEASKTPEPKAPKIEETSQSGDRIFASPLARKLAEDNNVPLSSVKGTGPDGRILKADIEDYLAKGGQREAFAAPGLGYVDIPNAQIRKVTANRLLASKQTIPHYYLTVDARVDKLVKLRGELNPLQDASGGKKISINDLVIKAAALALRKVPQCNSSWMNDFIRQYHNVNINVAVQTEDGLFVPVIRDADKKGLGAIAEEVKQLAQKARDNSLKPADYEGGTFTVSNLGGPFGVKQFCAIINPPQSAILAIGSAEKRVIPGSADGQYEFGSFMSATLSCDHRVIDGAIGAEFLKAFKGYIENPTSMLL</sequence>
<dbReference type="CDD" id="cd06849">
    <property type="entry name" value="lipoyl_domain"/>
    <property type="match status" value="1"/>
</dbReference>
<feature type="compositionally biased region" description="Low complexity" evidence="12">
    <location>
        <begin position="399"/>
        <end position="415"/>
    </location>
</feature>
<evidence type="ECO:0000256" key="11">
    <source>
        <dbReference type="RuleBase" id="RU364101"/>
    </source>
</evidence>
<feature type="region of interest" description="Disordered" evidence="12">
    <location>
        <begin position="393"/>
        <end position="418"/>
    </location>
</feature>
<dbReference type="InterPro" id="IPR006257">
    <property type="entry name" value="LAT1"/>
</dbReference>
<dbReference type="SUPFAM" id="SSF52777">
    <property type="entry name" value="CoA-dependent acyltransferases"/>
    <property type="match status" value="1"/>
</dbReference>
<dbReference type="FunFam" id="4.10.320.10:FF:000006">
    <property type="entry name" value="Acetyltransferase component of pyruvate dehydrogenase complex"/>
    <property type="match status" value="1"/>
</dbReference>
<comment type="similarity">
    <text evidence="2 11">Belongs to the SEC16 family.</text>
</comment>
<evidence type="ECO:0000313" key="15">
    <source>
        <dbReference type="EMBL" id="RLN09382.1"/>
    </source>
</evidence>
<dbReference type="EMBL" id="PQIB02000007">
    <property type="protein sequence ID" value="RLN09382.1"/>
    <property type="molecule type" value="Genomic_DNA"/>
</dbReference>
<dbReference type="InterPro" id="IPR011053">
    <property type="entry name" value="Single_hybrid_motif"/>
</dbReference>
<keyword evidence="10" id="KW-0012">Acyltransferase</keyword>
<evidence type="ECO:0000256" key="8">
    <source>
        <dbReference type="ARBA" id="ARBA00022892"/>
    </source>
</evidence>
<keyword evidence="4 11" id="KW-0813">Transport</keyword>
<feature type="region of interest" description="Disordered" evidence="12">
    <location>
        <begin position="1010"/>
        <end position="1034"/>
    </location>
</feature>
<comment type="similarity">
    <text evidence="3 10">Belongs to the 2-oxoacid dehydrogenase family.</text>
</comment>
<keyword evidence="11" id="KW-0472">Membrane</keyword>
<dbReference type="Pfam" id="PF12931">
    <property type="entry name" value="TPR_Sec16"/>
    <property type="match status" value="1"/>
</dbReference>
<dbReference type="SUPFAM" id="SSF47005">
    <property type="entry name" value="Peripheral subunit-binding domain of 2-oxo acid dehydrogenase complex"/>
    <property type="match status" value="1"/>
</dbReference>
<dbReference type="Gene3D" id="1.25.40.1030">
    <property type="match status" value="1"/>
</dbReference>
<feature type="region of interest" description="Disordered" evidence="12">
    <location>
        <begin position="1185"/>
        <end position="1213"/>
    </location>
</feature>
<feature type="compositionally biased region" description="Low complexity" evidence="12">
    <location>
        <begin position="51"/>
        <end position="71"/>
    </location>
</feature>
<dbReference type="InterPro" id="IPR001078">
    <property type="entry name" value="2-oxoacid_DH_actylTfrase"/>
</dbReference>
<dbReference type="SUPFAM" id="SSF51230">
    <property type="entry name" value="Single hybrid motif"/>
    <property type="match status" value="1"/>
</dbReference>
<dbReference type="GO" id="GO:0045254">
    <property type="term" value="C:pyruvate dehydrogenase complex"/>
    <property type="evidence" value="ECO:0007669"/>
    <property type="project" value="UniProtKB-UniRule"/>
</dbReference>
<protein>
    <recommendedName>
        <fullName evidence="10 11">Multifunctional fusion protein</fullName>
    </recommendedName>
    <domain>
        <recommendedName>
            <fullName evidence="10">Acetyltransferase component of pyruvate dehydrogenase complex</fullName>
            <ecNumber evidence="10">2.3.1.12</ecNumber>
        </recommendedName>
    </domain>
    <domain>
        <recommendedName>
            <fullName evidence="11">Protein transport protein sec16</fullName>
        </recommendedName>
    </domain>
</protein>
<keyword evidence="6 10" id="KW-0450">Lipoyl</keyword>
<evidence type="ECO:0000256" key="6">
    <source>
        <dbReference type="ARBA" id="ARBA00022823"/>
    </source>
</evidence>
<dbReference type="InterPro" id="IPR024340">
    <property type="entry name" value="Sec16_CCD"/>
</dbReference>
<keyword evidence="11" id="KW-0653">Protein transport</keyword>
<dbReference type="PROSITE" id="PS00189">
    <property type="entry name" value="LIPOYL"/>
    <property type="match status" value="1"/>
</dbReference>
<evidence type="ECO:0000256" key="3">
    <source>
        <dbReference type="ARBA" id="ARBA00007317"/>
    </source>
</evidence>
<dbReference type="FunFam" id="1.25.40.1030:FF:000005">
    <property type="entry name" value="Protein transport protein sec16"/>
    <property type="match status" value="1"/>
</dbReference>
<dbReference type="GO" id="GO:0004742">
    <property type="term" value="F:dihydrolipoyllysine-residue acetyltransferase activity"/>
    <property type="evidence" value="ECO:0007669"/>
    <property type="project" value="UniProtKB-UniRule"/>
</dbReference>
<dbReference type="CDD" id="cd09233">
    <property type="entry name" value="ACE1-Sec16-like"/>
    <property type="match status" value="1"/>
</dbReference>
<feature type="region of interest" description="Disordered" evidence="12">
    <location>
        <begin position="1501"/>
        <end position="1553"/>
    </location>
</feature>
<dbReference type="Gene3D" id="2.40.50.100">
    <property type="match status" value="1"/>
</dbReference>
<proteinExistence type="inferred from homology"/>
<dbReference type="InterPro" id="IPR004167">
    <property type="entry name" value="PSBD"/>
</dbReference>
<dbReference type="GO" id="GO:0070971">
    <property type="term" value="C:endoplasmic reticulum exit site"/>
    <property type="evidence" value="ECO:0007669"/>
    <property type="project" value="UniProtKB-ARBA"/>
</dbReference>
<feature type="compositionally biased region" description="Polar residues" evidence="12">
    <location>
        <begin position="143"/>
        <end position="157"/>
    </location>
</feature>
<dbReference type="NCBIfam" id="TIGR01349">
    <property type="entry name" value="PDHac_trf_mito"/>
    <property type="match status" value="1"/>
</dbReference>
<dbReference type="InterPro" id="IPR036625">
    <property type="entry name" value="E3-bd_dom_sf"/>
</dbReference>
<feature type="region of interest" description="Disordered" evidence="12">
    <location>
        <begin position="1"/>
        <end position="110"/>
    </location>
</feature>
<evidence type="ECO:0000259" key="13">
    <source>
        <dbReference type="PROSITE" id="PS50968"/>
    </source>
</evidence>
<dbReference type="EC" id="2.3.1.12" evidence="10"/>
<evidence type="ECO:0000256" key="1">
    <source>
        <dbReference type="ARBA" id="ARBA00004240"/>
    </source>
</evidence>
<dbReference type="PANTHER" id="PTHR13402">
    <property type="entry name" value="RGPR-RELATED"/>
    <property type="match status" value="1"/>
</dbReference>